<dbReference type="GO" id="GO:0008677">
    <property type="term" value="F:2-dehydropantoate 2-reductase activity"/>
    <property type="evidence" value="ECO:0007669"/>
    <property type="project" value="UniProtKB-EC"/>
</dbReference>
<dbReference type="InterPro" id="IPR013332">
    <property type="entry name" value="KPR_N"/>
</dbReference>
<dbReference type="GO" id="GO:0005739">
    <property type="term" value="C:mitochondrion"/>
    <property type="evidence" value="ECO:0007669"/>
    <property type="project" value="TreeGrafter"/>
</dbReference>
<accession>A0A4Q2DUF7</accession>
<dbReference type="InterPro" id="IPR008927">
    <property type="entry name" value="6-PGluconate_DH-like_C_sf"/>
</dbReference>
<dbReference type="Proteomes" id="UP000290288">
    <property type="component" value="Unassembled WGS sequence"/>
</dbReference>
<gene>
    <name evidence="8" type="ORF">EST38_g1826</name>
</gene>
<dbReference type="InterPro" id="IPR036291">
    <property type="entry name" value="NAD(P)-bd_dom_sf"/>
</dbReference>
<feature type="domain" description="Ketopantoate reductase C-terminal" evidence="7">
    <location>
        <begin position="265"/>
        <end position="404"/>
    </location>
</feature>
<evidence type="ECO:0000256" key="3">
    <source>
        <dbReference type="ARBA" id="ARBA00022857"/>
    </source>
</evidence>
<sequence>MQLVRGGPGLPNNPMTGWQGGWRSFRLSSMRFHVLGLGSVGSLLAHNLRRSIPRTHEIVLIHKTADKALRFAQHRGKLSVDCKGVVTSSSNFLSEVFEGPDLANSSGNTVDPDSKPIHSLFVTAKAQHTLPAIERLGPRISPTSTIVLLQNGMGMYEELVKHVFPNPSTRPHFILGTNSHGTYLRNDLVVHAGLGSIEFGILPDIHGRDFEASLLPDGVGQLSINNITKPGDPEYERYQHLRSTVAALLLLEDLNVSWKPMTHLQLALRRKLVVNSVINPLTALMRCRNGDILNAPTFDSVSEAVCQEASNVFAAQIHSEASEYGDEADIRRLPSMLMAASLQHEAQRIAKHTGSNKSSMLSDIEKGKRTEIDYINGYLIRLGSMYNVPTPVTSNLYNLVKMREALPLDVF</sequence>
<name>A0A4Q2DUF7_9AGAR</name>
<organism evidence="8 9">
    <name type="scientific">Candolleomyces aberdarensis</name>
    <dbReference type="NCBI Taxonomy" id="2316362"/>
    <lineage>
        <taxon>Eukaryota</taxon>
        <taxon>Fungi</taxon>
        <taxon>Dikarya</taxon>
        <taxon>Basidiomycota</taxon>
        <taxon>Agaricomycotina</taxon>
        <taxon>Agaricomycetes</taxon>
        <taxon>Agaricomycetidae</taxon>
        <taxon>Agaricales</taxon>
        <taxon>Agaricineae</taxon>
        <taxon>Psathyrellaceae</taxon>
        <taxon>Candolleomyces</taxon>
    </lineage>
</organism>
<comment type="similarity">
    <text evidence="1">Belongs to the ketopantoate reductase family.</text>
</comment>
<dbReference type="EMBL" id="SDEE01000027">
    <property type="protein sequence ID" value="RXW24017.1"/>
    <property type="molecule type" value="Genomic_DNA"/>
</dbReference>
<dbReference type="GO" id="GO:0015940">
    <property type="term" value="P:pantothenate biosynthetic process"/>
    <property type="evidence" value="ECO:0007669"/>
    <property type="project" value="InterPro"/>
</dbReference>
<dbReference type="Gene3D" id="1.10.1040.10">
    <property type="entry name" value="N-(1-d-carboxylethyl)-l-norvaline Dehydrogenase, domain 2"/>
    <property type="match status" value="1"/>
</dbReference>
<feature type="domain" description="Ketopantoate reductase N-terminal" evidence="6">
    <location>
        <begin position="32"/>
        <end position="202"/>
    </location>
</feature>
<dbReference type="SUPFAM" id="SSF51735">
    <property type="entry name" value="NAD(P)-binding Rossmann-fold domains"/>
    <property type="match status" value="1"/>
</dbReference>
<keyword evidence="4" id="KW-0560">Oxidoreductase</keyword>
<dbReference type="GO" id="GO:0050661">
    <property type="term" value="F:NADP binding"/>
    <property type="evidence" value="ECO:0007669"/>
    <property type="project" value="TreeGrafter"/>
</dbReference>
<dbReference type="PANTHER" id="PTHR43765">
    <property type="entry name" value="2-DEHYDROPANTOATE 2-REDUCTASE-RELATED"/>
    <property type="match status" value="1"/>
</dbReference>
<evidence type="ECO:0000256" key="1">
    <source>
        <dbReference type="ARBA" id="ARBA00007870"/>
    </source>
</evidence>
<dbReference type="InterPro" id="IPR013328">
    <property type="entry name" value="6PGD_dom2"/>
</dbReference>
<dbReference type="STRING" id="2316362.A0A4Q2DUF7"/>
<dbReference type="InterPro" id="IPR050838">
    <property type="entry name" value="Ketopantoate_reductase"/>
</dbReference>
<comment type="caution">
    <text evidence="8">The sequence shown here is derived from an EMBL/GenBank/DDBJ whole genome shotgun (WGS) entry which is preliminary data.</text>
</comment>
<evidence type="ECO:0000256" key="2">
    <source>
        <dbReference type="ARBA" id="ARBA00013014"/>
    </source>
</evidence>
<evidence type="ECO:0000313" key="9">
    <source>
        <dbReference type="Proteomes" id="UP000290288"/>
    </source>
</evidence>
<dbReference type="SUPFAM" id="SSF48179">
    <property type="entry name" value="6-phosphogluconate dehydrogenase C-terminal domain-like"/>
    <property type="match status" value="1"/>
</dbReference>
<evidence type="ECO:0000256" key="4">
    <source>
        <dbReference type="ARBA" id="ARBA00023002"/>
    </source>
</evidence>
<dbReference type="NCBIfam" id="TIGR00745">
    <property type="entry name" value="apbA_panE"/>
    <property type="match status" value="1"/>
</dbReference>
<keyword evidence="3" id="KW-0521">NADP</keyword>
<protein>
    <recommendedName>
        <fullName evidence="2">2-dehydropantoate 2-reductase</fullName>
        <ecNumber evidence="2">1.1.1.169</ecNumber>
    </recommendedName>
    <alternativeName>
        <fullName evidence="5">Ketopantoate reductase</fullName>
    </alternativeName>
</protein>
<reference evidence="8 9" key="1">
    <citation type="submission" date="2019-01" db="EMBL/GenBank/DDBJ databases">
        <title>Draft genome sequence of Psathyrella aberdarensis IHI B618.</title>
        <authorList>
            <person name="Buettner E."/>
            <person name="Kellner H."/>
        </authorList>
    </citation>
    <scope>NUCLEOTIDE SEQUENCE [LARGE SCALE GENOMIC DNA]</scope>
    <source>
        <strain evidence="8 9">IHI B618</strain>
    </source>
</reference>
<dbReference type="Gene3D" id="3.40.50.720">
    <property type="entry name" value="NAD(P)-binding Rossmann-like Domain"/>
    <property type="match status" value="1"/>
</dbReference>
<evidence type="ECO:0000259" key="6">
    <source>
        <dbReference type="Pfam" id="PF02558"/>
    </source>
</evidence>
<dbReference type="AlphaFoldDB" id="A0A4Q2DUF7"/>
<evidence type="ECO:0000259" key="7">
    <source>
        <dbReference type="Pfam" id="PF08546"/>
    </source>
</evidence>
<keyword evidence="9" id="KW-1185">Reference proteome</keyword>
<proteinExistence type="inferred from homology"/>
<dbReference type="PANTHER" id="PTHR43765:SF2">
    <property type="entry name" value="2-DEHYDROPANTOATE 2-REDUCTASE"/>
    <property type="match status" value="1"/>
</dbReference>
<dbReference type="InterPro" id="IPR003710">
    <property type="entry name" value="ApbA"/>
</dbReference>
<dbReference type="InterPro" id="IPR013752">
    <property type="entry name" value="KPA_reductase"/>
</dbReference>
<evidence type="ECO:0000256" key="5">
    <source>
        <dbReference type="ARBA" id="ARBA00032024"/>
    </source>
</evidence>
<dbReference type="OrthoDB" id="73846at2759"/>
<dbReference type="Pfam" id="PF08546">
    <property type="entry name" value="ApbA_C"/>
    <property type="match status" value="1"/>
</dbReference>
<evidence type="ECO:0000313" key="8">
    <source>
        <dbReference type="EMBL" id="RXW24017.1"/>
    </source>
</evidence>
<dbReference type="Pfam" id="PF02558">
    <property type="entry name" value="ApbA"/>
    <property type="match status" value="1"/>
</dbReference>
<dbReference type="EC" id="1.1.1.169" evidence="2"/>